<evidence type="ECO:0000259" key="2">
    <source>
        <dbReference type="Pfam" id="PF04892"/>
    </source>
</evidence>
<keyword evidence="1" id="KW-0472">Membrane</keyword>
<evidence type="ECO:0000313" key="4">
    <source>
        <dbReference type="Proteomes" id="UP000187412"/>
    </source>
</evidence>
<keyword evidence="1" id="KW-1133">Transmembrane helix</keyword>
<comment type="caution">
    <text evidence="3">The sequence shown here is derived from an EMBL/GenBank/DDBJ whole genome shotgun (WGS) entry which is preliminary data.</text>
</comment>
<dbReference type="PANTHER" id="PTHR36834">
    <property type="entry name" value="MEMBRANE PROTEIN-RELATED"/>
    <property type="match status" value="1"/>
</dbReference>
<dbReference type="RefSeq" id="WP_076111346.1">
    <property type="nucleotide sequence ID" value="NZ_MPTB01000018.1"/>
</dbReference>
<dbReference type="EMBL" id="MPTB01000018">
    <property type="protein sequence ID" value="OMD46879.1"/>
    <property type="molecule type" value="Genomic_DNA"/>
</dbReference>
<feature type="transmembrane region" description="Helical" evidence="1">
    <location>
        <begin position="112"/>
        <end position="130"/>
    </location>
</feature>
<reference evidence="3 4" key="1">
    <citation type="submission" date="2016-10" db="EMBL/GenBank/DDBJ databases">
        <title>Paenibacillus species isolates.</title>
        <authorList>
            <person name="Beno S.M."/>
        </authorList>
    </citation>
    <scope>NUCLEOTIDE SEQUENCE [LARGE SCALE GENOMIC DNA]</scope>
    <source>
        <strain evidence="3 4">FSL H7-0744</strain>
    </source>
</reference>
<accession>A0ABX3HBH6</accession>
<evidence type="ECO:0000256" key="1">
    <source>
        <dbReference type="SAM" id="Phobius"/>
    </source>
</evidence>
<gene>
    <name evidence="3" type="ORF">BSK56_15415</name>
</gene>
<name>A0ABX3HBH6_PAEBO</name>
<keyword evidence="4" id="KW-1185">Reference proteome</keyword>
<organism evidence="3 4">
    <name type="scientific">Paenibacillus borealis</name>
    <dbReference type="NCBI Taxonomy" id="160799"/>
    <lineage>
        <taxon>Bacteria</taxon>
        <taxon>Bacillati</taxon>
        <taxon>Bacillota</taxon>
        <taxon>Bacilli</taxon>
        <taxon>Bacillales</taxon>
        <taxon>Paenibacillaceae</taxon>
        <taxon>Paenibacillus</taxon>
    </lineage>
</organism>
<feature type="domain" description="VanZ-like" evidence="2">
    <location>
        <begin position="4"/>
        <end position="128"/>
    </location>
</feature>
<keyword evidence="1" id="KW-0812">Transmembrane</keyword>
<evidence type="ECO:0000313" key="3">
    <source>
        <dbReference type="EMBL" id="OMD46879.1"/>
    </source>
</evidence>
<feature type="transmembrane region" description="Helical" evidence="1">
    <location>
        <begin position="81"/>
        <end position="100"/>
    </location>
</feature>
<dbReference type="InterPro" id="IPR053150">
    <property type="entry name" value="Teicoplanin_resist-assoc"/>
</dbReference>
<proteinExistence type="predicted"/>
<dbReference type="InterPro" id="IPR006976">
    <property type="entry name" value="VanZ-like"/>
</dbReference>
<dbReference type="Proteomes" id="UP000187412">
    <property type="component" value="Unassembled WGS sequence"/>
</dbReference>
<dbReference type="Pfam" id="PF04892">
    <property type="entry name" value="VanZ"/>
    <property type="match status" value="1"/>
</dbReference>
<protein>
    <recommendedName>
        <fullName evidence="2">VanZ-like domain-containing protein</fullName>
    </recommendedName>
</protein>
<dbReference type="PANTHER" id="PTHR36834:SF1">
    <property type="entry name" value="INTEGRAL MEMBRANE PROTEIN"/>
    <property type="match status" value="1"/>
</dbReference>
<sequence length="135" mass="15378">MLLILYSAAVVYWMFIGFGRVVHPDGPLQYNLEPLRTIKLYFDLDNGVPFSGRLVNLLGNVAVFIPFGLLLPLLKKRLNSMFGLTLHMALWILLLESMQMLLRVGSFDIDDLLLNLLGVWIGYIFLHLAWGKSLN</sequence>
<feature type="transmembrane region" description="Helical" evidence="1">
    <location>
        <begin position="54"/>
        <end position="74"/>
    </location>
</feature>